<evidence type="ECO:0000256" key="5">
    <source>
        <dbReference type="ARBA" id="ARBA00022692"/>
    </source>
</evidence>
<dbReference type="InterPro" id="IPR004488">
    <property type="entry name" value="Mg/Co-transport_prot_CorA"/>
</dbReference>
<dbReference type="CDD" id="cd12828">
    <property type="entry name" value="TmCorA-like_1"/>
    <property type="match status" value="1"/>
</dbReference>
<keyword evidence="7 8" id="KW-0472">Membrane</keyword>
<dbReference type="SUPFAM" id="SSF143865">
    <property type="entry name" value="CorA soluble domain-like"/>
    <property type="match status" value="1"/>
</dbReference>
<dbReference type="GO" id="GO:0000287">
    <property type="term" value="F:magnesium ion binding"/>
    <property type="evidence" value="ECO:0007669"/>
    <property type="project" value="TreeGrafter"/>
</dbReference>
<dbReference type="EMBL" id="CP002116">
    <property type="protein sequence ID" value="ADK83048.1"/>
    <property type="molecule type" value="Genomic_DNA"/>
</dbReference>
<accession>E1R979</accession>
<dbReference type="InterPro" id="IPR045861">
    <property type="entry name" value="CorA_cytoplasmic_dom"/>
</dbReference>
<dbReference type="GO" id="GO:0015095">
    <property type="term" value="F:magnesium ion transmembrane transporter activity"/>
    <property type="evidence" value="ECO:0007669"/>
    <property type="project" value="UniProtKB-UniRule"/>
</dbReference>
<dbReference type="Proteomes" id="UP000002318">
    <property type="component" value="Chromosome"/>
</dbReference>
<dbReference type="InterPro" id="IPR002523">
    <property type="entry name" value="MgTranspt_CorA/ZnTranspt_ZntB"/>
</dbReference>
<dbReference type="InterPro" id="IPR045863">
    <property type="entry name" value="CorA_TM1_TM2"/>
</dbReference>
<dbReference type="GO" id="GO:0005886">
    <property type="term" value="C:plasma membrane"/>
    <property type="evidence" value="ECO:0007669"/>
    <property type="project" value="UniProtKB-SubCell"/>
</dbReference>
<comment type="function">
    <text evidence="8">Mediates influx of magnesium ions.</text>
</comment>
<dbReference type="NCBIfam" id="TIGR00383">
    <property type="entry name" value="corA"/>
    <property type="match status" value="1"/>
</dbReference>
<dbReference type="RefSeq" id="WP_013256505.1">
    <property type="nucleotide sequence ID" value="NC_014364.1"/>
</dbReference>
<dbReference type="AlphaFoldDB" id="E1R979"/>
<dbReference type="FunFam" id="1.20.58.340:FF:000012">
    <property type="entry name" value="Magnesium transport protein CorA"/>
    <property type="match status" value="1"/>
</dbReference>
<evidence type="ECO:0000313" key="9">
    <source>
        <dbReference type="EMBL" id="ADK83048.1"/>
    </source>
</evidence>
<keyword evidence="5 8" id="KW-0812">Transmembrane</keyword>
<feature type="transmembrane region" description="Helical" evidence="8">
    <location>
        <begin position="327"/>
        <end position="347"/>
    </location>
</feature>
<evidence type="ECO:0000256" key="8">
    <source>
        <dbReference type="RuleBase" id="RU362010"/>
    </source>
</evidence>
<keyword evidence="10" id="KW-1185">Reference proteome</keyword>
<dbReference type="GO" id="GO:0050897">
    <property type="term" value="F:cobalt ion binding"/>
    <property type="evidence" value="ECO:0007669"/>
    <property type="project" value="TreeGrafter"/>
</dbReference>
<evidence type="ECO:0000256" key="4">
    <source>
        <dbReference type="ARBA" id="ARBA00022475"/>
    </source>
</evidence>
<dbReference type="HOGENOM" id="CLU_007127_0_0_12"/>
<dbReference type="GO" id="GO:0015087">
    <property type="term" value="F:cobalt ion transmembrane transporter activity"/>
    <property type="evidence" value="ECO:0007669"/>
    <property type="project" value="UniProtKB-UniRule"/>
</dbReference>
<dbReference type="PANTHER" id="PTHR46494">
    <property type="entry name" value="CORA FAMILY METAL ION TRANSPORTER (EUROFUNG)"/>
    <property type="match status" value="1"/>
</dbReference>
<reference evidence="9 10" key="1">
    <citation type="journal article" date="2010" name="Stand. Genomic Sci.">
        <title>Complete genome sequence of Spirochaeta smaragdinae type strain (SEBR 4228).</title>
        <authorList>
            <person name="Mavromatis K."/>
            <person name="Yasawong M."/>
            <person name="Chertkov O."/>
            <person name="Lapidus A."/>
            <person name="Lucas S."/>
            <person name="Nolan M."/>
            <person name="Del Rio T.G."/>
            <person name="Tice H."/>
            <person name="Cheng J.F."/>
            <person name="Pitluck S."/>
            <person name="Liolios K."/>
            <person name="Ivanova N."/>
            <person name="Tapia R."/>
            <person name="Han C."/>
            <person name="Bruce D."/>
            <person name="Goodwin L."/>
            <person name="Pati A."/>
            <person name="Chen A."/>
            <person name="Palaniappan K."/>
            <person name="Land M."/>
            <person name="Hauser L."/>
            <person name="Chang Y.J."/>
            <person name="Jeffries C.D."/>
            <person name="Detter J.C."/>
            <person name="Rohde M."/>
            <person name="Brambilla E."/>
            <person name="Spring S."/>
            <person name="Goker M."/>
            <person name="Sikorski J."/>
            <person name="Woyke T."/>
            <person name="Bristow J."/>
            <person name="Eisen J.A."/>
            <person name="Markowitz V."/>
            <person name="Hugenholtz P."/>
            <person name="Klenk H.P."/>
            <person name="Kyrpides N.C."/>
        </authorList>
    </citation>
    <scope>NUCLEOTIDE SEQUENCE [LARGE SCALE GENOMIC DNA]</scope>
    <source>
        <strain evidence="10">DSM 11293 / JCM 15392 / SEBR 4228</strain>
    </source>
</reference>
<comment type="subcellular location">
    <subcellularLocation>
        <location evidence="1">Cell membrane</location>
        <topology evidence="1">Multi-pass membrane protein</topology>
    </subcellularLocation>
    <subcellularLocation>
        <location evidence="8">Membrane</location>
        <topology evidence="8">Multi-pass membrane protein</topology>
    </subcellularLocation>
</comment>
<evidence type="ECO:0000256" key="2">
    <source>
        <dbReference type="ARBA" id="ARBA00009765"/>
    </source>
</evidence>
<feature type="transmembrane region" description="Helical" evidence="8">
    <location>
        <begin position="291"/>
        <end position="315"/>
    </location>
</feature>
<keyword evidence="3 8" id="KW-0813">Transport</keyword>
<dbReference type="SUPFAM" id="SSF144083">
    <property type="entry name" value="Magnesium transport protein CorA, transmembrane region"/>
    <property type="match status" value="1"/>
</dbReference>
<evidence type="ECO:0000256" key="3">
    <source>
        <dbReference type="ARBA" id="ARBA00022448"/>
    </source>
</evidence>
<keyword evidence="8" id="KW-0406">Ion transport</keyword>
<protein>
    <recommendedName>
        <fullName evidence="8">Magnesium transport protein CorA</fullName>
    </recommendedName>
</protein>
<proteinExistence type="inferred from homology"/>
<dbReference type="KEGG" id="ssm:Spirs_3963"/>
<evidence type="ECO:0000256" key="7">
    <source>
        <dbReference type="ARBA" id="ARBA00023136"/>
    </source>
</evidence>
<dbReference type="Gene3D" id="1.20.58.340">
    <property type="entry name" value="Magnesium transport protein CorA, transmembrane region"/>
    <property type="match status" value="2"/>
</dbReference>
<dbReference type="Pfam" id="PF01544">
    <property type="entry name" value="CorA"/>
    <property type="match status" value="1"/>
</dbReference>
<evidence type="ECO:0000313" key="10">
    <source>
        <dbReference type="Proteomes" id="UP000002318"/>
    </source>
</evidence>
<comment type="similarity">
    <text evidence="2 8">Belongs to the CorA metal ion transporter (MIT) (TC 1.A.35) family.</text>
</comment>
<evidence type="ECO:0000256" key="1">
    <source>
        <dbReference type="ARBA" id="ARBA00004651"/>
    </source>
</evidence>
<dbReference type="eggNOG" id="COG0598">
    <property type="taxonomic scope" value="Bacteria"/>
</dbReference>
<dbReference type="PANTHER" id="PTHR46494:SF1">
    <property type="entry name" value="CORA FAMILY METAL ION TRANSPORTER (EUROFUNG)"/>
    <property type="match status" value="1"/>
</dbReference>
<dbReference type="Gene3D" id="3.30.460.20">
    <property type="entry name" value="CorA soluble domain-like"/>
    <property type="match status" value="1"/>
</dbReference>
<keyword evidence="6 8" id="KW-1133">Transmembrane helix</keyword>
<name>E1R979_SEDSS</name>
<keyword evidence="8" id="KW-0460">Magnesium</keyword>
<sequence>MKMISRYTKKIGLPPGTVVHTGDQKIKAAKVSMMHYSGASCEEQALDAETDFTSLATLKGVTWINIDGLHDVSLIQRVGTAFDLHPLILEDVTNIGQRPKFEEYGDRLFVILPMISFDDHKMAIDVEQISLVFGKGFVLSFQERSGDVLDCVRERIRHGAGRLRKEGSDYLAYGLIDAIVDNYYLVLERMGDKIELLGDELIGDPNETTLYRIHDLKREMIGLRRSIWPLRELVNGLIRSESLLIGKTTRMYVRDVYDHTVQIIDTLESYRDMASSMLDIYLSSVSNKMNVVMKVLTIISTLFIPLSFIAGVYGMNFRYMPELQWRWSYPIFWLVCFLILIGMLIFFRKKRWI</sequence>
<evidence type="ECO:0000256" key="6">
    <source>
        <dbReference type="ARBA" id="ARBA00022989"/>
    </source>
</evidence>
<gene>
    <name evidence="8" type="primary">corA</name>
    <name evidence="9" type="ordered locus">Spirs_3963</name>
</gene>
<dbReference type="STRING" id="573413.Spirs_3963"/>
<dbReference type="OrthoDB" id="9803416at2"/>
<organism evidence="9 10">
    <name type="scientific">Sediminispirochaeta smaragdinae (strain DSM 11293 / JCM 15392 / SEBR 4228)</name>
    <name type="common">Spirochaeta smaragdinae</name>
    <dbReference type="NCBI Taxonomy" id="573413"/>
    <lineage>
        <taxon>Bacteria</taxon>
        <taxon>Pseudomonadati</taxon>
        <taxon>Spirochaetota</taxon>
        <taxon>Spirochaetia</taxon>
        <taxon>Spirochaetales</taxon>
        <taxon>Spirochaetaceae</taxon>
        <taxon>Sediminispirochaeta</taxon>
    </lineage>
</organism>
<keyword evidence="4 8" id="KW-1003">Cell membrane</keyword>